<protein>
    <submittedName>
        <fullName evidence="2">Uncharacterized protein</fullName>
    </submittedName>
</protein>
<accession>A0A0A9EFK8</accession>
<organism evidence="2">
    <name type="scientific">Arundo donax</name>
    <name type="common">Giant reed</name>
    <name type="synonym">Donax arundinaceus</name>
    <dbReference type="NCBI Taxonomy" id="35708"/>
    <lineage>
        <taxon>Eukaryota</taxon>
        <taxon>Viridiplantae</taxon>
        <taxon>Streptophyta</taxon>
        <taxon>Embryophyta</taxon>
        <taxon>Tracheophyta</taxon>
        <taxon>Spermatophyta</taxon>
        <taxon>Magnoliopsida</taxon>
        <taxon>Liliopsida</taxon>
        <taxon>Poales</taxon>
        <taxon>Poaceae</taxon>
        <taxon>PACMAD clade</taxon>
        <taxon>Arundinoideae</taxon>
        <taxon>Arundineae</taxon>
        <taxon>Arundo</taxon>
    </lineage>
</organism>
<feature type="region of interest" description="Disordered" evidence="1">
    <location>
        <begin position="1"/>
        <end position="25"/>
    </location>
</feature>
<dbReference type="EMBL" id="GBRH01199024">
    <property type="protein sequence ID" value="JAD98871.1"/>
    <property type="molecule type" value="Transcribed_RNA"/>
</dbReference>
<evidence type="ECO:0000313" key="2">
    <source>
        <dbReference type="EMBL" id="JAD98871.1"/>
    </source>
</evidence>
<sequence>MPWVWLTPSSASFGSPSRGCSPSSRSCSQPTPCTLTGWRRCTVSRRCGGWRAWTSS</sequence>
<proteinExistence type="predicted"/>
<reference evidence="2" key="2">
    <citation type="journal article" date="2015" name="Data Brief">
        <title>Shoot transcriptome of the giant reed, Arundo donax.</title>
        <authorList>
            <person name="Barrero R.A."/>
            <person name="Guerrero F.D."/>
            <person name="Moolhuijzen P."/>
            <person name="Goolsby J.A."/>
            <person name="Tidwell J."/>
            <person name="Bellgard S.E."/>
            <person name="Bellgard M.I."/>
        </authorList>
    </citation>
    <scope>NUCLEOTIDE SEQUENCE</scope>
    <source>
        <tissue evidence="2">Shoot tissue taken approximately 20 cm above the soil surface</tissue>
    </source>
</reference>
<feature type="compositionally biased region" description="Low complexity" evidence="1">
    <location>
        <begin position="14"/>
        <end position="25"/>
    </location>
</feature>
<reference evidence="2" key="1">
    <citation type="submission" date="2014-09" db="EMBL/GenBank/DDBJ databases">
        <authorList>
            <person name="Magalhaes I.L.F."/>
            <person name="Oliveira U."/>
            <person name="Santos F.R."/>
            <person name="Vidigal T.H.D.A."/>
            <person name="Brescovit A.D."/>
            <person name="Santos A.J."/>
        </authorList>
    </citation>
    <scope>NUCLEOTIDE SEQUENCE</scope>
    <source>
        <tissue evidence="2">Shoot tissue taken approximately 20 cm above the soil surface</tissue>
    </source>
</reference>
<dbReference type="AlphaFoldDB" id="A0A0A9EFK8"/>
<name>A0A0A9EFK8_ARUDO</name>
<evidence type="ECO:0000256" key="1">
    <source>
        <dbReference type="SAM" id="MobiDB-lite"/>
    </source>
</evidence>